<dbReference type="EMBL" id="LNAL01000008">
    <property type="protein sequence ID" value="KUG06886.1"/>
    <property type="molecule type" value="Genomic_DNA"/>
</dbReference>
<proteinExistence type="predicted"/>
<keyword evidence="1" id="KW-0472">Membrane</keyword>
<dbReference type="Proteomes" id="UP000054223">
    <property type="component" value="Unassembled WGS sequence"/>
</dbReference>
<protein>
    <submittedName>
        <fullName evidence="2">Uncharacterized protein</fullName>
    </submittedName>
</protein>
<keyword evidence="1" id="KW-1133">Transmembrane helix</keyword>
<gene>
    <name evidence="2" type="ORF">ASU33_06055</name>
</gene>
<evidence type="ECO:0000313" key="3">
    <source>
        <dbReference type="Proteomes" id="UP000054223"/>
    </source>
</evidence>
<keyword evidence="3" id="KW-1185">Reference proteome</keyword>
<feature type="transmembrane region" description="Helical" evidence="1">
    <location>
        <begin position="96"/>
        <end position="120"/>
    </location>
</feature>
<name>A0A9X0HJ89_SOLP1</name>
<evidence type="ECO:0000256" key="1">
    <source>
        <dbReference type="SAM" id="Phobius"/>
    </source>
</evidence>
<sequence length="282" mass="32067">MHEHDSKLTFEVMNKHLLLPVLVAFCFNTAQAQSKKLHAANDKEQLVSKRKASLQENASSIIILKSAEDSTKKSIPIDLNVKLKQDTEGVVDKHPFAVYFILIAAGLAAVASLASSIITARLNLKSKDKEYLNDYHKKVIDKRIKAIEAVESLMALFSTSYTHQVNGEKKLYNCFFVDELESEKLSNIVDKMGEFGMWYSINTIRSLEGFCEMIFPIVRRARTLEGEELVMYAIKQKEKIKHKIEIIEGCLGEDMDKLYDVKGFFKAKFKNKHPSTEKVLQS</sequence>
<accession>A0A9X0HJ89</accession>
<organism evidence="2 3">
    <name type="scientific">Solirubrum puertoriconensis</name>
    <dbReference type="NCBI Taxonomy" id="1751427"/>
    <lineage>
        <taxon>Bacteria</taxon>
        <taxon>Pseudomonadati</taxon>
        <taxon>Bacteroidota</taxon>
        <taxon>Cytophagia</taxon>
        <taxon>Cytophagales</taxon>
    </lineage>
</organism>
<keyword evidence="1" id="KW-0812">Transmembrane</keyword>
<reference evidence="2 3" key="1">
    <citation type="submission" date="2015-11" db="EMBL/GenBank/DDBJ databases">
        <title>Solirubrum puertoriconensis gen. nov. an environmental bacteria isolated in Puerto Rico.</title>
        <authorList>
            <person name="Cuebas-Irizarry M.F."/>
            <person name="Montalvo-Rodriguez R."/>
        </authorList>
    </citation>
    <scope>NUCLEOTIDE SEQUENCE [LARGE SCALE GENOMIC DNA]</scope>
    <source>
        <strain evidence="2 3">MC1A</strain>
    </source>
</reference>
<dbReference type="AlphaFoldDB" id="A0A9X0HJ89"/>
<evidence type="ECO:0000313" key="2">
    <source>
        <dbReference type="EMBL" id="KUG06886.1"/>
    </source>
</evidence>
<comment type="caution">
    <text evidence="2">The sequence shown here is derived from an EMBL/GenBank/DDBJ whole genome shotgun (WGS) entry which is preliminary data.</text>
</comment>